<proteinExistence type="predicted"/>
<dbReference type="PANTHER" id="PTHR24177">
    <property type="entry name" value="CASKIN"/>
    <property type="match status" value="1"/>
</dbReference>
<evidence type="ECO:0008006" key="3">
    <source>
        <dbReference type="Google" id="ProtNLM"/>
    </source>
</evidence>
<keyword evidence="2" id="KW-1185">Reference proteome</keyword>
<comment type="caution">
    <text evidence="1">The sequence shown here is derived from an EMBL/GenBank/DDBJ whole genome shotgun (WGS) entry which is preliminary data.</text>
</comment>
<evidence type="ECO:0000313" key="1">
    <source>
        <dbReference type="EMBL" id="KAI7742138.1"/>
    </source>
</evidence>
<organism evidence="1 2">
    <name type="scientific">Ambrosia artemisiifolia</name>
    <name type="common">Common ragweed</name>
    <dbReference type="NCBI Taxonomy" id="4212"/>
    <lineage>
        <taxon>Eukaryota</taxon>
        <taxon>Viridiplantae</taxon>
        <taxon>Streptophyta</taxon>
        <taxon>Embryophyta</taxon>
        <taxon>Tracheophyta</taxon>
        <taxon>Spermatophyta</taxon>
        <taxon>Magnoliopsida</taxon>
        <taxon>eudicotyledons</taxon>
        <taxon>Gunneridae</taxon>
        <taxon>Pentapetalae</taxon>
        <taxon>asterids</taxon>
        <taxon>campanulids</taxon>
        <taxon>Asterales</taxon>
        <taxon>Asteraceae</taxon>
        <taxon>Asteroideae</taxon>
        <taxon>Heliantheae alliance</taxon>
        <taxon>Heliantheae</taxon>
        <taxon>Ambrosia</taxon>
    </lineage>
</organism>
<dbReference type="PANTHER" id="PTHR24177:SF472">
    <property type="entry name" value="PGG DOMAIN-CONTAINING PROTEIN"/>
    <property type="match status" value="1"/>
</dbReference>
<name>A0AAD5GJL4_AMBAR</name>
<evidence type="ECO:0000313" key="2">
    <source>
        <dbReference type="Proteomes" id="UP001206925"/>
    </source>
</evidence>
<reference evidence="1" key="1">
    <citation type="submission" date="2022-06" db="EMBL/GenBank/DDBJ databases">
        <title>Uncovering the hologenomic basis of an extraordinary plant invasion.</title>
        <authorList>
            <person name="Bieker V.C."/>
            <person name="Martin M.D."/>
            <person name="Gilbert T."/>
            <person name="Hodgins K."/>
            <person name="Battlay P."/>
            <person name="Petersen B."/>
            <person name="Wilson J."/>
        </authorList>
    </citation>
    <scope>NUCLEOTIDE SEQUENCE</scope>
    <source>
        <strain evidence="1">AA19_3_7</strain>
        <tissue evidence="1">Leaf</tissue>
    </source>
</reference>
<accession>A0AAD5GJL4</accession>
<dbReference type="AlphaFoldDB" id="A0AAD5GJL4"/>
<sequence>FALTSLRMGPYEKESEALQLLKLIWEDIAKGPKEAIEDILVELIRRYPDLIWKVKDHNMSIFHIAVKYRHEGIYNLLYEIGSMRDKITPLTDDNYNNMLHLAGKRTTKVRLADVSGPTLQMQRESLWFKEVRSMLHPDHRE</sequence>
<dbReference type="Proteomes" id="UP001206925">
    <property type="component" value="Unassembled WGS sequence"/>
</dbReference>
<protein>
    <recommendedName>
        <fullName evidence="3">Ankyrin repeat-containing protein</fullName>
    </recommendedName>
</protein>
<gene>
    <name evidence="1" type="ORF">M8C21_032183</name>
</gene>
<dbReference type="GO" id="GO:0016020">
    <property type="term" value="C:membrane"/>
    <property type="evidence" value="ECO:0007669"/>
    <property type="project" value="TreeGrafter"/>
</dbReference>
<feature type="non-terminal residue" evidence="1">
    <location>
        <position position="1"/>
    </location>
</feature>
<dbReference type="EMBL" id="JAMZMK010008067">
    <property type="protein sequence ID" value="KAI7742138.1"/>
    <property type="molecule type" value="Genomic_DNA"/>
</dbReference>